<accession>A0A5B9QJ66</accession>
<name>A0A5B9QJ66_9BACT</name>
<reference evidence="3 4" key="1">
    <citation type="submission" date="2019-08" db="EMBL/GenBank/DDBJ databases">
        <title>Deep-cultivation of Planctomycetes and their phenomic and genomic characterization uncovers novel biology.</title>
        <authorList>
            <person name="Wiegand S."/>
            <person name="Jogler M."/>
            <person name="Boedeker C."/>
            <person name="Pinto D."/>
            <person name="Vollmers J."/>
            <person name="Rivas-Marin E."/>
            <person name="Kohn T."/>
            <person name="Peeters S.H."/>
            <person name="Heuer A."/>
            <person name="Rast P."/>
            <person name="Oberbeckmann S."/>
            <person name="Bunk B."/>
            <person name="Jeske O."/>
            <person name="Meyerdierks A."/>
            <person name="Storesund J.E."/>
            <person name="Kallscheuer N."/>
            <person name="Luecker S."/>
            <person name="Lage O.M."/>
            <person name="Pohl T."/>
            <person name="Merkel B.J."/>
            <person name="Hornburger P."/>
            <person name="Mueller R.-W."/>
            <person name="Bruemmer F."/>
            <person name="Labrenz M."/>
            <person name="Spormann A.M."/>
            <person name="Op den Camp H."/>
            <person name="Overmann J."/>
            <person name="Amann R."/>
            <person name="Jetten M.S.M."/>
            <person name="Mascher T."/>
            <person name="Medema M.H."/>
            <person name="Devos D.P."/>
            <person name="Kaster A.-K."/>
            <person name="Ovreas L."/>
            <person name="Rohde M."/>
            <person name="Galperin M.Y."/>
            <person name="Jogler C."/>
        </authorList>
    </citation>
    <scope>NUCLEOTIDE SEQUENCE [LARGE SCALE GENOMIC DNA]</scope>
    <source>
        <strain evidence="3 4">Pr1d</strain>
    </source>
</reference>
<dbReference type="EMBL" id="CP042913">
    <property type="protein sequence ID" value="QEG37076.1"/>
    <property type="molecule type" value="Genomic_DNA"/>
</dbReference>
<evidence type="ECO:0000313" key="3">
    <source>
        <dbReference type="EMBL" id="QEG37076.1"/>
    </source>
</evidence>
<dbReference type="GO" id="GO:0004725">
    <property type="term" value="F:protein tyrosine phosphatase activity"/>
    <property type="evidence" value="ECO:0007669"/>
    <property type="project" value="UniProtKB-EC"/>
</dbReference>
<dbReference type="KEGG" id="bgok:Pr1d_44160"/>
<keyword evidence="1" id="KW-0059">Arsenical resistance</keyword>
<dbReference type="PANTHER" id="PTHR43428">
    <property type="entry name" value="ARSENATE REDUCTASE"/>
    <property type="match status" value="1"/>
</dbReference>
<keyword evidence="3" id="KW-0378">Hydrolase</keyword>
<organism evidence="3 4">
    <name type="scientific">Bythopirellula goksoeyrii</name>
    <dbReference type="NCBI Taxonomy" id="1400387"/>
    <lineage>
        <taxon>Bacteria</taxon>
        <taxon>Pseudomonadati</taxon>
        <taxon>Planctomycetota</taxon>
        <taxon>Planctomycetia</taxon>
        <taxon>Pirellulales</taxon>
        <taxon>Lacipirellulaceae</taxon>
        <taxon>Bythopirellula</taxon>
    </lineage>
</organism>
<dbReference type="PANTHER" id="PTHR43428:SF1">
    <property type="entry name" value="ARSENATE REDUCTASE"/>
    <property type="match status" value="1"/>
</dbReference>
<dbReference type="InterPro" id="IPR036196">
    <property type="entry name" value="Ptyr_pPase_sf"/>
</dbReference>
<dbReference type="OrthoDB" id="9784339at2"/>
<dbReference type="InterPro" id="IPR023485">
    <property type="entry name" value="Ptyr_pPase"/>
</dbReference>
<dbReference type="GO" id="GO:0046685">
    <property type="term" value="P:response to arsenic-containing substance"/>
    <property type="evidence" value="ECO:0007669"/>
    <property type="project" value="UniProtKB-KW"/>
</dbReference>
<dbReference type="SMART" id="SM00226">
    <property type="entry name" value="LMWPc"/>
    <property type="match status" value="1"/>
</dbReference>
<evidence type="ECO:0000259" key="2">
    <source>
        <dbReference type="SMART" id="SM00226"/>
    </source>
</evidence>
<keyword evidence="4" id="KW-1185">Reference proteome</keyword>
<feature type="domain" description="Phosphotyrosine protein phosphatase I" evidence="2">
    <location>
        <begin position="1"/>
        <end position="93"/>
    </location>
</feature>
<protein>
    <submittedName>
        <fullName evidence="3">Protein ArsC</fullName>
        <ecNumber evidence="3">3.1.3.48</ecNumber>
    </submittedName>
</protein>
<sequence length="105" mass="11997">MVPVVMDEIDIDISDQYSKNVSEYLGRLSAHYLIVVCENAEENCPRLFPGMGQRLFWPFDDPAAVEASEEEQLSAFRRIRDELDERLAAWLTSFARPQSNASTMP</sequence>
<dbReference type="Gene3D" id="3.40.50.2300">
    <property type="match status" value="1"/>
</dbReference>
<evidence type="ECO:0000256" key="1">
    <source>
        <dbReference type="ARBA" id="ARBA00022849"/>
    </source>
</evidence>
<proteinExistence type="predicted"/>
<dbReference type="SUPFAM" id="SSF52788">
    <property type="entry name" value="Phosphotyrosine protein phosphatases I"/>
    <property type="match status" value="1"/>
</dbReference>
<dbReference type="Proteomes" id="UP000323917">
    <property type="component" value="Chromosome"/>
</dbReference>
<dbReference type="AlphaFoldDB" id="A0A5B9QJ66"/>
<evidence type="ECO:0000313" key="4">
    <source>
        <dbReference type="Proteomes" id="UP000323917"/>
    </source>
</evidence>
<gene>
    <name evidence="3" type="primary">arsC</name>
    <name evidence="3" type="ORF">Pr1d_44160</name>
</gene>
<dbReference type="EC" id="3.1.3.48" evidence="3"/>